<dbReference type="GO" id="GO:0005886">
    <property type="term" value="C:plasma membrane"/>
    <property type="evidence" value="ECO:0007669"/>
    <property type="project" value="TreeGrafter"/>
</dbReference>
<feature type="domain" description="ABC transporter" evidence="5">
    <location>
        <begin position="5"/>
        <end position="245"/>
    </location>
</feature>
<proteinExistence type="inferred from homology"/>
<dbReference type="AlphaFoldDB" id="A0A9X6KS95"/>
<organism evidence="6 7">
    <name type="scientific">Bacillus thuringiensis</name>
    <dbReference type="NCBI Taxonomy" id="1428"/>
    <lineage>
        <taxon>Bacteria</taxon>
        <taxon>Bacillati</taxon>
        <taxon>Bacillota</taxon>
        <taxon>Bacilli</taxon>
        <taxon>Bacillales</taxon>
        <taxon>Bacillaceae</taxon>
        <taxon>Bacillus</taxon>
        <taxon>Bacillus cereus group</taxon>
    </lineage>
</organism>
<dbReference type="PANTHER" id="PTHR24220:SF86">
    <property type="entry name" value="ABC TRANSPORTER ABCH.1"/>
    <property type="match status" value="1"/>
</dbReference>
<dbReference type="FunFam" id="3.40.50.300:FF:000032">
    <property type="entry name" value="Export ABC transporter ATP-binding protein"/>
    <property type="match status" value="1"/>
</dbReference>
<dbReference type="GO" id="GO:0016887">
    <property type="term" value="F:ATP hydrolysis activity"/>
    <property type="evidence" value="ECO:0007669"/>
    <property type="project" value="InterPro"/>
</dbReference>
<evidence type="ECO:0000259" key="5">
    <source>
        <dbReference type="PROSITE" id="PS50893"/>
    </source>
</evidence>
<dbReference type="InterPro" id="IPR017871">
    <property type="entry name" value="ABC_transporter-like_CS"/>
</dbReference>
<protein>
    <submittedName>
        <fullName evidence="6">ABC transporter ATP-binding protein</fullName>
    </submittedName>
</protein>
<keyword evidence="3" id="KW-0547">Nucleotide-binding</keyword>
<dbReference type="GO" id="GO:0098796">
    <property type="term" value="C:membrane protein complex"/>
    <property type="evidence" value="ECO:0007669"/>
    <property type="project" value="UniProtKB-ARBA"/>
</dbReference>
<dbReference type="InterPro" id="IPR017911">
    <property type="entry name" value="MacB-like_ATP-bd"/>
</dbReference>
<evidence type="ECO:0000313" key="7">
    <source>
        <dbReference type="Proteomes" id="UP000195077"/>
    </source>
</evidence>
<sequence>MKEILEVKNLTKVFGEKNNTVHALKGVNLKLYEGELVIVMGPSGSGKSTFLHILGGLEEPTSGNLFVHGKEIKNFYKEPIASKYRSENIGFVFQSFNLLSSLTAKENISLPLMFTKMSHQSIEKSTDAIIKLVGLGDRKNHYPSELSGGQQQRVAIARALVHHPTILLADEPTGNLDSENSKHILSLFLKMRDTLKQSIILVTHDPMVATYGDRIIIFRDGNIVHEHVNNKKKDVQEQINEIISHLRIGG</sequence>
<dbReference type="Proteomes" id="UP000195077">
    <property type="component" value="Unassembled WGS sequence"/>
</dbReference>
<dbReference type="PROSITE" id="PS00211">
    <property type="entry name" value="ABC_TRANSPORTER_1"/>
    <property type="match status" value="1"/>
</dbReference>
<evidence type="ECO:0000256" key="1">
    <source>
        <dbReference type="ARBA" id="ARBA00005417"/>
    </source>
</evidence>
<dbReference type="GO" id="GO:0005524">
    <property type="term" value="F:ATP binding"/>
    <property type="evidence" value="ECO:0007669"/>
    <property type="project" value="UniProtKB-KW"/>
</dbReference>
<reference evidence="6 7" key="1">
    <citation type="submission" date="2016-10" db="EMBL/GenBank/DDBJ databases">
        <title>Comparative genomics of Bacillus thuringiensis reveals a path to pathogens against multiple invertebrate hosts.</title>
        <authorList>
            <person name="Zheng J."/>
            <person name="Gao Q."/>
            <person name="Liu H."/>
            <person name="Peng D."/>
            <person name="Ruan L."/>
            <person name="Sun M."/>
        </authorList>
    </citation>
    <scope>NUCLEOTIDE SEQUENCE [LARGE SCALE GENOMIC DNA]</scope>
    <source>
        <strain evidence="6">I13</strain>
    </source>
</reference>
<evidence type="ECO:0000256" key="3">
    <source>
        <dbReference type="ARBA" id="ARBA00022741"/>
    </source>
</evidence>
<dbReference type="SUPFAM" id="SSF52540">
    <property type="entry name" value="P-loop containing nucleoside triphosphate hydrolases"/>
    <property type="match status" value="1"/>
</dbReference>
<dbReference type="InterPro" id="IPR003593">
    <property type="entry name" value="AAA+_ATPase"/>
</dbReference>
<dbReference type="SMART" id="SM00382">
    <property type="entry name" value="AAA"/>
    <property type="match status" value="1"/>
</dbReference>
<dbReference type="PANTHER" id="PTHR24220">
    <property type="entry name" value="IMPORT ATP-BINDING PROTEIN"/>
    <property type="match status" value="1"/>
</dbReference>
<dbReference type="InterPro" id="IPR015854">
    <property type="entry name" value="ABC_transpr_LolD-like"/>
</dbReference>
<comment type="similarity">
    <text evidence="1">Belongs to the ABC transporter superfamily.</text>
</comment>
<keyword evidence="2" id="KW-0813">Transport</keyword>
<evidence type="ECO:0000256" key="4">
    <source>
        <dbReference type="ARBA" id="ARBA00022840"/>
    </source>
</evidence>
<dbReference type="CDD" id="cd03255">
    <property type="entry name" value="ABC_MJ0796_LolCDE_FtsE"/>
    <property type="match status" value="1"/>
</dbReference>
<dbReference type="GO" id="GO:0022857">
    <property type="term" value="F:transmembrane transporter activity"/>
    <property type="evidence" value="ECO:0007669"/>
    <property type="project" value="UniProtKB-ARBA"/>
</dbReference>
<accession>A0A9X6KS95</accession>
<keyword evidence="4 6" id="KW-0067">ATP-binding</keyword>
<dbReference type="Gene3D" id="3.40.50.300">
    <property type="entry name" value="P-loop containing nucleotide triphosphate hydrolases"/>
    <property type="match status" value="1"/>
</dbReference>
<dbReference type="EMBL" id="NFEN01000076">
    <property type="protein sequence ID" value="OUA25121.1"/>
    <property type="molecule type" value="Genomic_DNA"/>
</dbReference>
<name>A0A9X6KS95_BACTU</name>
<evidence type="ECO:0000313" key="6">
    <source>
        <dbReference type="EMBL" id="OUA25121.1"/>
    </source>
</evidence>
<comment type="caution">
    <text evidence="6">The sequence shown here is derived from an EMBL/GenBank/DDBJ whole genome shotgun (WGS) entry which is preliminary data.</text>
</comment>
<dbReference type="RefSeq" id="WP_021728505.1">
    <property type="nucleotide sequence ID" value="NZ_CP059978.1"/>
</dbReference>
<dbReference type="Pfam" id="PF00005">
    <property type="entry name" value="ABC_tran"/>
    <property type="match status" value="1"/>
</dbReference>
<dbReference type="PROSITE" id="PS50893">
    <property type="entry name" value="ABC_TRANSPORTER_2"/>
    <property type="match status" value="1"/>
</dbReference>
<dbReference type="InterPro" id="IPR027417">
    <property type="entry name" value="P-loop_NTPase"/>
</dbReference>
<gene>
    <name evidence="6" type="ORF">BK775_15940</name>
</gene>
<evidence type="ECO:0000256" key="2">
    <source>
        <dbReference type="ARBA" id="ARBA00022448"/>
    </source>
</evidence>
<dbReference type="InterPro" id="IPR003439">
    <property type="entry name" value="ABC_transporter-like_ATP-bd"/>
</dbReference>